<feature type="transmembrane region" description="Helical" evidence="1">
    <location>
        <begin position="96"/>
        <end position="118"/>
    </location>
</feature>
<reference evidence="2" key="2">
    <citation type="submission" date="2021-09" db="EMBL/GenBank/DDBJ databases">
        <authorList>
            <person name="Jia N."/>
            <person name="Wang J."/>
            <person name="Shi W."/>
            <person name="Du L."/>
            <person name="Sun Y."/>
            <person name="Zhan W."/>
            <person name="Jiang J."/>
            <person name="Wang Q."/>
            <person name="Zhang B."/>
            <person name="Ji P."/>
            <person name="Sakyi L.B."/>
            <person name="Cui X."/>
            <person name="Yuan T."/>
            <person name="Jiang B."/>
            <person name="Yang W."/>
            <person name="Lam T.T.-Y."/>
            <person name="Chang Q."/>
            <person name="Ding S."/>
            <person name="Wang X."/>
            <person name="Zhu J."/>
            <person name="Ruan X."/>
            <person name="Zhao L."/>
            <person name="Wei J."/>
            <person name="Que T."/>
            <person name="Du C."/>
            <person name="Cheng J."/>
            <person name="Dai P."/>
            <person name="Han X."/>
            <person name="Huang E."/>
            <person name="Gao Y."/>
            <person name="Liu J."/>
            <person name="Shao H."/>
            <person name="Ye R."/>
            <person name="Li L."/>
            <person name="Wei W."/>
            <person name="Wang X."/>
            <person name="Wang C."/>
            <person name="Huo Q."/>
            <person name="Li W."/>
            <person name="Guo W."/>
            <person name="Chen H."/>
            <person name="Chen S."/>
            <person name="Zhou L."/>
            <person name="Zhou L."/>
            <person name="Ni X."/>
            <person name="Tian J."/>
            <person name="Zhou Y."/>
            <person name="Sheng Y."/>
            <person name="Liu T."/>
            <person name="Pan Y."/>
            <person name="Xia L."/>
            <person name="Li J."/>
            <person name="Zhao F."/>
            <person name="Cao W."/>
        </authorList>
    </citation>
    <scope>NUCLEOTIDE SEQUENCE</scope>
    <source>
        <strain evidence="2">Rmic-2018</strain>
        <tissue evidence="2">Larvae</tissue>
    </source>
</reference>
<accession>A0A9J6EVC4</accession>
<keyword evidence="1" id="KW-1133">Transmembrane helix</keyword>
<dbReference type="Proteomes" id="UP000821866">
    <property type="component" value="Chromosome 1"/>
</dbReference>
<comment type="caution">
    <text evidence="2">The sequence shown here is derived from an EMBL/GenBank/DDBJ whole genome shotgun (WGS) entry which is preliminary data.</text>
</comment>
<evidence type="ECO:0000313" key="3">
    <source>
        <dbReference type="Proteomes" id="UP000821866"/>
    </source>
</evidence>
<organism evidence="2 3">
    <name type="scientific">Rhipicephalus microplus</name>
    <name type="common">Cattle tick</name>
    <name type="synonym">Boophilus microplus</name>
    <dbReference type="NCBI Taxonomy" id="6941"/>
    <lineage>
        <taxon>Eukaryota</taxon>
        <taxon>Metazoa</taxon>
        <taxon>Ecdysozoa</taxon>
        <taxon>Arthropoda</taxon>
        <taxon>Chelicerata</taxon>
        <taxon>Arachnida</taxon>
        <taxon>Acari</taxon>
        <taxon>Parasitiformes</taxon>
        <taxon>Ixodida</taxon>
        <taxon>Ixodoidea</taxon>
        <taxon>Ixodidae</taxon>
        <taxon>Rhipicephalinae</taxon>
        <taxon>Rhipicephalus</taxon>
        <taxon>Boophilus</taxon>
    </lineage>
</organism>
<keyword evidence="1" id="KW-0472">Membrane</keyword>
<evidence type="ECO:0000313" key="2">
    <source>
        <dbReference type="EMBL" id="KAH8038266.1"/>
    </source>
</evidence>
<feature type="transmembrane region" description="Helical" evidence="1">
    <location>
        <begin position="138"/>
        <end position="157"/>
    </location>
</feature>
<feature type="transmembrane region" description="Helical" evidence="1">
    <location>
        <begin position="367"/>
        <end position="387"/>
    </location>
</feature>
<dbReference type="AlphaFoldDB" id="A0A9J6EVC4"/>
<reference evidence="2" key="1">
    <citation type="journal article" date="2020" name="Cell">
        <title>Large-Scale Comparative Analyses of Tick Genomes Elucidate Their Genetic Diversity and Vector Capacities.</title>
        <authorList>
            <consortium name="Tick Genome and Microbiome Consortium (TIGMIC)"/>
            <person name="Jia N."/>
            <person name="Wang J."/>
            <person name="Shi W."/>
            <person name="Du L."/>
            <person name="Sun Y."/>
            <person name="Zhan W."/>
            <person name="Jiang J.F."/>
            <person name="Wang Q."/>
            <person name="Zhang B."/>
            <person name="Ji P."/>
            <person name="Bell-Sakyi L."/>
            <person name="Cui X.M."/>
            <person name="Yuan T.T."/>
            <person name="Jiang B.G."/>
            <person name="Yang W.F."/>
            <person name="Lam T.T."/>
            <person name="Chang Q.C."/>
            <person name="Ding S.J."/>
            <person name="Wang X.J."/>
            <person name="Zhu J.G."/>
            <person name="Ruan X.D."/>
            <person name="Zhao L."/>
            <person name="Wei J.T."/>
            <person name="Ye R.Z."/>
            <person name="Que T.C."/>
            <person name="Du C.H."/>
            <person name="Zhou Y.H."/>
            <person name="Cheng J.X."/>
            <person name="Dai P.F."/>
            <person name="Guo W.B."/>
            <person name="Han X.H."/>
            <person name="Huang E.J."/>
            <person name="Li L.F."/>
            <person name="Wei W."/>
            <person name="Gao Y.C."/>
            <person name="Liu J.Z."/>
            <person name="Shao H.Z."/>
            <person name="Wang X."/>
            <person name="Wang C.C."/>
            <person name="Yang T.C."/>
            <person name="Huo Q.B."/>
            <person name="Li W."/>
            <person name="Chen H.Y."/>
            <person name="Chen S.E."/>
            <person name="Zhou L.G."/>
            <person name="Ni X.B."/>
            <person name="Tian J.H."/>
            <person name="Sheng Y."/>
            <person name="Liu T."/>
            <person name="Pan Y.S."/>
            <person name="Xia L.Y."/>
            <person name="Li J."/>
            <person name="Zhao F."/>
            <person name="Cao W.C."/>
        </authorList>
    </citation>
    <scope>NUCLEOTIDE SEQUENCE</scope>
    <source>
        <strain evidence="2">Rmic-2018</strain>
    </source>
</reference>
<feature type="transmembrane region" description="Helical" evidence="1">
    <location>
        <begin position="329"/>
        <end position="355"/>
    </location>
</feature>
<dbReference type="EMBL" id="JABSTU010000001">
    <property type="protein sequence ID" value="KAH8038266.1"/>
    <property type="molecule type" value="Genomic_DNA"/>
</dbReference>
<evidence type="ECO:0000256" key="1">
    <source>
        <dbReference type="SAM" id="Phobius"/>
    </source>
</evidence>
<proteinExistence type="predicted"/>
<sequence length="414" mass="45954">MVSLGSHLGSFLLPSGKESQLRFNQMMQSHLDGKSAPSAFFWLAANGPCVVVLISLNVAYVHFVYMRHLRIYSPDTVRQRRELKAMLRFQYKNESWMSGVTDATPTALVFLLLAFMPVQALEMATKDRALHWKSVLPHIPWGLGLVLASGNAIAFAAKVNDRLPLNNLSVNPVNAPGLATEDLRETIRAVVREELRKLFPATPQPQVASLTDVVREEVQQALGSSTPSEASCEPQAMTYSAAARRPRPVPTLYREAPPYRHPMSPARPPRCGLTDSLLEWGHRGRSPFTYQALLTVGAAVLAQVVPGHIDEVRMHRLLQRANMDHVSPMYYAWPVSTASCLSFVLPSASAANLMVYHYSDLLFTDMVVPSLLNLAASVVTCLCWYQVMFSETFAQAVILNLPTNETHAILYIDQ</sequence>
<feature type="transmembrane region" description="Helical" evidence="1">
    <location>
        <begin position="39"/>
        <end position="63"/>
    </location>
</feature>
<gene>
    <name evidence="2" type="ORF">HPB51_000239</name>
</gene>
<keyword evidence="3" id="KW-1185">Reference proteome</keyword>
<name>A0A9J6EVC4_RHIMP</name>
<keyword evidence="1" id="KW-0812">Transmembrane</keyword>
<protein>
    <submittedName>
        <fullName evidence="2">Uncharacterized protein</fullName>
    </submittedName>
</protein>